<dbReference type="PANTHER" id="PTHR44499:SF1">
    <property type="entry name" value="JOUBERIN"/>
    <property type="match status" value="1"/>
</dbReference>
<dbReference type="InterPro" id="IPR015943">
    <property type="entry name" value="WD40/YVTN_repeat-like_dom_sf"/>
</dbReference>
<evidence type="ECO:0000259" key="7">
    <source>
        <dbReference type="PROSITE" id="PS50222"/>
    </source>
</evidence>
<reference evidence="8 9" key="1">
    <citation type="submission" date="2013-11" db="EMBL/GenBank/DDBJ databases">
        <title>The Genome Sequence of Phytophthora parasitica P1976.</title>
        <authorList>
            <consortium name="The Broad Institute Genomics Platform"/>
            <person name="Russ C."/>
            <person name="Tyler B."/>
            <person name="Panabieres F."/>
            <person name="Shan W."/>
            <person name="Tripathy S."/>
            <person name="Grunwald N."/>
            <person name="Machado M."/>
            <person name="Johnson C.S."/>
            <person name="Walker B."/>
            <person name="Young S."/>
            <person name="Zeng Q."/>
            <person name="Gargeya S."/>
            <person name="Fitzgerald M."/>
            <person name="Haas B."/>
            <person name="Abouelleil A."/>
            <person name="Allen A.W."/>
            <person name="Alvarado L."/>
            <person name="Arachchi H.M."/>
            <person name="Berlin A.M."/>
            <person name="Chapman S.B."/>
            <person name="Gainer-Dewar J."/>
            <person name="Goldberg J."/>
            <person name="Griggs A."/>
            <person name="Gujja S."/>
            <person name="Hansen M."/>
            <person name="Howarth C."/>
            <person name="Imamovic A."/>
            <person name="Ireland A."/>
            <person name="Larimer J."/>
            <person name="McCowan C."/>
            <person name="Murphy C."/>
            <person name="Pearson M."/>
            <person name="Poon T.W."/>
            <person name="Priest M."/>
            <person name="Roberts A."/>
            <person name="Saif S."/>
            <person name="Shea T."/>
            <person name="Sisk P."/>
            <person name="Sykes S."/>
            <person name="Wortman J."/>
            <person name="Nusbaum C."/>
            <person name="Birren B."/>
        </authorList>
    </citation>
    <scope>NUCLEOTIDE SEQUENCE [LARGE SCALE GENOMIC DNA]</scope>
    <source>
        <strain evidence="8 9">P1976</strain>
    </source>
</reference>
<dbReference type="GO" id="GO:0005509">
    <property type="term" value="F:calcium ion binding"/>
    <property type="evidence" value="ECO:0007669"/>
    <property type="project" value="InterPro"/>
</dbReference>
<keyword evidence="3" id="KW-0106">Calcium</keyword>
<feature type="domain" description="WW" evidence="6">
    <location>
        <begin position="1203"/>
        <end position="1236"/>
    </location>
</feature>
<feature type="compositionally biased region" description="Low complexity" evidence="5">
    <location>
        <begin position="49"/>
        <end position="66"/>
    </location>
</feature>
<evidence type="ECO:0000259" key="6">
    <source>
        <dbReference type="PROSITE" id="PS50020"/>
    </source>
</evidence>
<dbReference type="SMART" id="SM00456">
    <property type="entry name" value="WW"/>
    <property type="match status" value="2"/>
</dbReference>
<dbReference type="PROSITE" id="PS50222">
    <property type="entry name" value="EF_HAND_2"/>
    <property type="match status" value="2"/>
</dbReference>
<feature type="compositionally biased region" description="Basic and acidic residues" evidence="5">
    <location>
        <begin position="1"/>
        <end position="17"/>
    </location>
</feature>
<dbReference type="InterPro" id="IPR032675">
    <property type="entry name" value="LRR_dom_sf"/>
</dbReference>
<feature type="compositionally biased region" description="Basic and acidic residues" evidence="5">
    <location>
        <begin position="82"/>
        <end position="96"/>
    </location>
</feature>
<dbReference type="GO" id="GO:0036064">
    <property type="term" value="C:ciliary basal body"/>
    <property type="evidence" value="ECO:0007669"/>
    <property type="project" value="TreeGrafter"/>
</dbReference>
<evidence type="ECO:0000256" key="4">
    <source>
        <dbReference type="PROSITE-ProRule" id="PRU00221"/>
    </source>
</evidence>
<dbReference type="SMART" id="SM00054">
    <property type="entry name" value="EFh"/>
    <property type="match status" value="2"/>
</dbReference>
<evidence type="ECO:0000256" key="3">
    <source>
        <dbReference type="ARBA" id="ARBA00022837"/>
    </source>
</evidence>
<accession>A0A080ZD21</accession>
<feature type="region of interest" description="Disordered" evidence="5">
    <location>
        <begin position="404"/>
        <end position="465"/>
    </location>
</feature>
<evidence type="ECO:0000313" key="8">
    <source>
        <dbReference type="EMBL" id="ETO64532.1"/>
    </source>
</evidence>
<dbReference type="InterPro" id="IPR001680">
    <property type="entry name" value="WD40_rpt"/>
</dbReference>
<feature type="domain" description="EF-hand" evidence="7">
    <location>
        <begin position="1253"/>
        <end position="1288"/>
    </location>
</feature>
<dbReference type="InterPro" id="IPR018247">
    <property type="entry name" value="EF_Hand_1_Ca_BS"/>
</dbReference>
<dbReference type="InterPro" id="IPR019775">
    <property type="entry name" value="WD40_repeat_CS"/>
</dbReference>
<dbReference type="EMBL" id="ANJA01003263">
    <property type="protein sequence ID" value="ETO64532.1"/>
    <property type="molecule type" value="Genomic_DNA"/>
</dbReference>
<dbReference type="PANTHER" id="PTHR44499">
    <property type="entry name" value="JOUBERIN"/>
    <property type="match status" value="1"/>
</dbReference>
<dbReference type="CDD" id="cd00201">
    <property type="entry name" value="WW"/>
    <property type="match status" value="1"/>
</dbReference>
<feature type="domain" description="EF-hand" evidence="7">
    <location>
        <begin position="1289"/>
        <end position="1323"/>
    </location>
</feature>
<feature type="compositionally biased region" description="Basic residues" evidence="5">
    <location>
        <begin position="18"/>
        <end position="35"/>
    </location>
</feature>
<dbReference type="Pfam" id="PF13499">
    <property type="entry name" value="EF-hand_7"/>
    <property type="match status" value="1"/>
</dbReference>
<dbReference type="Proteomes" id="UP000028582">
    <property type="component" value="Unassembled WGS sequence"/>
</dbReference>
<dbReference type="SUPFAM" id="SSF51045">
    <property type="entry name" value="WW domain"/>
    <property type="match status" value="1"/>
</dbReference>
<dbReference type="SUPFAM" id="SSF52058">
    <property type="entry name" value="L domain-like"/>
    <property type="match status" value="1"/>
</dbReference>
<dbReference type="Gene3D" id="2.130.10.10">
    <property type="entry name" value="YVTN repeat-like/Quinoprotein amine dehydrogenase"/>
    <property type="match status" value="1"/>
</dbReference>
<dbReference type="CDD" id="cd00051">
    <property type="entry name" value="EFh"/>
    <property type="match status" value="2"/>
</dbReference>
<dbReference type="InterPro" id="IPR001202">
    <property type="entry name" value="WW_dom"/>
</dbReference>
<dbReference type="GO" id="GO:0044458">
    <property type="term" value="P:motile cilium assembly"/>
    <property type="evidence" value="ECO:0007669"/>
    <property type="project" value="TreeGrafter"/>
</dbReference>
<dbReference type="SUPFAM" id="SSF50978">
    <property type="entry name" value="WD40 repeat-like"/>
    <property type="match status" value="1"/>
</dbReference>
<dbReference type="SUPFAM" id="SSF47473">
    <property type="entry name" value="EF-hand"/>
    <property type="match status" value="1"/>
</dbReference>
<protein>
    <submittedName>
        <fullName evidence="8">Uncharacterized protein</fullName>
    </submittedName>
</protein>
<proteinExistence type="predicted"/>
<dbReference type="InterPro" id="IPR002048">
    <property type="entry name" value="EF_hand_dom"/>
</dbReference>
<gene>
    <name evidence="8" type="ORF">F444_17960</name>
</gene>
<dbReference type="InterPro" id="IPR036020">
    <property type="entry name" value="WW_dom_sf"/>
</dbReference>
<dbReference type="OrthoDB" id="2096344at2759"/>
<name>A0A080ZD21_PHYNI</name>
<organism evidence="8 9">
    <name type="scientific">Phytophthora nicotianae P1976</name>
    <dbReference type="NCBI Taxonomy" id="1317066"/>
    <lineage>
        <taxon>Eukaryota</taxon>
        <taxon>Sar</taxon>
        <taxon>Stramenopiles</taxon>
        <taxon>Oomycota</taxon>
        <taxon>Peronosporomycetes</taxon>
        <taxon>Peronosporales</taxon>
        <taxon>Peronosporaceae</taxon>
        <taxon>Phytophthora</taxon>
    </lineage>
</organism>
<dbReference type="SMART" id="SM00320">
    <property type="entry name" value="WD40"/>
    <property type="match status" value="6"/>
</dbReference>
<dbReference type="Pfam" id="PF00400">
    <property type="entry name" value="WD40"/>
    <property type="match status" value="2"/>
</dbReference>
<dbReference type="PROSITE" id="PS00018">
    <property type="entry name" value="EF_HAND_1"/>
    <property type="match status" value="2"/>
</dbReference>
<dbReference type="PROSITE" id="PS50294">
    <property type="entry name" value="WD_REPEATS_REGION"/>
    <property type="match status" value="1"/>
</dbReference>
<dbReference type="InterPro" id="IPR011992">
    <property type="entry name" value="EF-hand-dom_pair"/>
</dbReference>
<dbReference type="PROSITE" id="PS50082">
    <property type="entry name" value="WD_REPEATS_2"/>
    <property type="match status" value="1"/>
</dbReference>
<dbReference type="Gene3D" id="3.80.10.10">
    <property type="entry name" value="Ribonuclease Inhibitor"/>
    <property type="match status" value="1"/>
</dbReference>
<dbReference type="Gene3D" id="1.10.238.10">
    <property type="entry name" value="EF-hand"/>
    <property type="match status" value="1"/>
</dbReference>
<feature type="compositionally biased region" description="Basic and acidic residues" evidence="5">
    <location>
        <begin position="426"/>
        <end position="439"/>
    </location>
</feature>
<dbReference type="Gene3D" id="2.20.70.10">
    <property type="match status" value="2"/>
</dbReference>
<sequence length="1323" mass="148041">MGKKALKLDRPADEMGAKKKKSRPRKSLMRKHRRASFQAELSGKPQSPEAESLLQSAQEEAQQPSSKSNRSNRRTARLPSSPKRDASGDNNDKNEAEPQQNEQSPPPTARRSTFMSWRSRNSTTTIVEDAPPASCPLTCQPSSCFIGSLNGTISEMHLPLLTKHTKARMDALRAAPKQQQLEVTIEHSDELPFGAYAHPQVRVHIVDRCTGRALCPSQMTSEAKFCMDNNANCNAFEWQQALDILVDMPTFLNTRTVLLFEILEAKAPTKGVRFRRGKRFESVSTHDEDDEYPKAFNPKPTPDYRRIAWGFFHTITNRGTPTMNSFVLPDVPDVNEKKKRQSIVDICGLRVRLFEYQVMTWMDKYQAKLQWGWRKNHPTVPAVFLQYQKRSRVPAPSTLHVQLRATNPPASPRQAETTNESTVDNRYQELNDTTEHEAGDNQEPTTEVSTLPVEDTTSKITPPEASSSDFFDLMAPCKRNTSEPCLIPLRVLCSLPAGKKGCSAVSFSPCGRFLAASVSPELGDFLVQVYYMASAELFAVGRGHRGIIYSLQWSFVSNGQYRLLSASSDGTVRLWELPSKNAASSPDSPTSYRTHLLSSVFQWHHFPCFVYCAIFLPGSNGEIVLTGASDGCMRFRKESSVPSGQPEYGMLQVSSSAVHTICVEAKTGRIFCGDAKGDITVWKRTATASTLHGYERIKTIQTGQASITSLQLHPRKAHLLVHTQPNAIFQYELRSYLLLNKSYAGMACESLLVKSSFSPDGKLVISGSEDGVPRLFTSVHGQQLQRGVWGTHFFHGCPVLDVSWSPTAHMAALCSYGGNNPIVVLCSYRGDEDAVYIDESASNITMNTTTNLQLAVDAFRGANQLEAFRGDHAQRLQRALERRQKRLQAKTSPQDHLVNKEAVRHLPQSQLEILTLATIFRETGGHIRDDEGATAWTRQSGWNKIMEVSAALSNGGIPIPKTSTMQAFFPSVFGVKWERNHVVAVDLSDNGLGGNFPAGIVRLRFLTTLKLRNNPNLRGALPREIYAMPHLKYCYIDGTKIENTLPYNIAHSFEITQMKSQLGKPAISTVSFCTGKDHFIRWVADMTESDMFMIHSTLKKLHESTNGQAGRKQIKCTASNATGPERAAAAIKLQRIYRARIERTKFRNFLRSLVEMKVDPTTGYTYYVNARTGEATWEKPKFLGSDKDSDASINADKTSGDAADAREAWKPYDDGYGNTYYWNSVTGESTWEPPTFLSRIYEELRERYGADKTDEERFELFFQDIDRDGTGEIDQDEFARLCGDLGMALSAKQIKEVFQELDSSGDGQLDRPEIIAWLTRNFK</sequence>
<dbReference type="InterPro" id="IPR036322">
    <property type="entry name" value="WD40_repeat_dom_sf"/>
</dbReference>
<dbReference type="PROSITE" id="PS00678">
    <property type="entry name" value="WD_REPEATS_1"/>
    <property type="match status" value="1"/>
</dbReference>
<evidence type="ECO:0000256" key="2">
    <source>
        <dbReference type="ARBA" id="ARBA00022737"/>
    </source>
</evidence>
<dbReference type="PROSITE" id="PS50096">
    <property type="entry name" value="IQ"/>
    <property type="match status" value="1"/>
</dbReference>
<dbReference type="InterPro" id="IPR052803">
    <property type="entry name" value="Cilium-Associated_Jouberin"/>
</dbReference>
<feature type="compositionally biased region" description="Polar residues" evidence="5">
    <location>
        <begin position="414"/>
        <end position="425"/>
    </location>
</feature>
<dbReference type="PROSITE" id="PS01159">
    <property type="entry name" value="WW_DOMAIN_1"/>
    <property type="match status" value="1"/>
</dbReference>
<comment type="caution">
    <text evidence="8">The sequence shown here is derived from an EMBL/GenBank/DDBJ whole genome shotgun (WGS) entry which is preliminary data.</text>
</comment>
<feature type="domain" description="WW" evidence="6">
    <location>
        <begin position="1162"/>
        <end position="1182"/>
    </location>
</feature>
<keyword evidence="1 4" id="KW-0853">WD repeat</keyword>
<feature type="repeat" description="WD" evidence="4">
    <location>
        <begin position="541"/>
        <end position="585"/>
    </location>
</feature>
<feature type="region of interest" description="Disordered" evidence="5">
    <location>
        <begin position="1"/>
        <end position="115"/>
    </location>
</feature>
<keyword evidence="2" id="KW-0677">Repeat</keyword>
<evidence type="ECO:0000256" key="1">
    <source>
        <dbReference type="ARBA" id="ARBA00022574"/>
    </source>
</evidence>
<dbReference type="Pfam" id="PF00397">
    <property type="entry name" value="WW"/>
    <property type="match status" value="1"/>
</dbReference>
<evidence type="ECO:0000313" key="9">
    <source>
        <dbReference type="Proteomes" id="UP000028582"/>
    </source>
</evidence>
<dbReference type="PROSITE" id="PS50020">
    <property type="entry name" value="WW_DOMAIN_2"/>
    <property type="match status" value="2"/>
</dbReference>
<evidence type="ECO:0000256" key="5">
    <source>
        <dbReference type="SAM" id="MobiDB-lite"/>
    </source>
</evidence>